<dbReference type="OrthoDB" id="6420171at2759"/>
<evidence type="ECO:0000256" key="3">
    <source>
        <dbReference type="ARBA" id="ARBA00022692"/>
    </source>
</evidence>
<evidence type="ECO:0000256" key="2">
    <source>
        <dbReference type="ARBA" id="ARBA00022622"/>
    </source>
</evidence>
<evidence type="ECO:0000313" key="11">
    <source>
        <dbReference type="EMBL" id="CAH1116033.1"/>
    </source>
</evidence>
<dbReference type="AlphaFoldDB" id="A0A9P0DCN7"/>
<keyword evidence="8" id="KW-0449">Lipoprotein</keyword>
<keyword evidence="4 10" id="KW-0732">Signal</keyword>
<comment type="subcellular location">
    <subcellularLocation>
        <location evidence="1">Membrane</location>
        <topology evidence="1">Lipid-anchor</topology>
        <topology evidence="1">GPI-anchor</topology>
    </subcellularLocation>
</comment>
<dbReference type="GO" id="GO:0030431">
    <property type="term" value="P:sleep"/>
    <property type="evidence" value="ECO:0007669"/>
    <property type="project" value="InterPro"/>
</dbReference>
<evidence type="ECO:0000256" key="5">
    <source>
        <dbReference type="ARBA" id="ARBA00022989"/>
    </source>
</evidence>
<evidence type="ECO:0000256" key="9">
    <source>
        <dbReference type="SAM" id="Phobius"/>
    </source>
</evidence>
<keyword evidence="3 9" id="KW-0812">Transmembrane</keyword>
<dbReference type="InterPro" id="IPR031424">
    <property type="entry name" value="QVR-like"/>
</dbReference>
<keyword evidence="2" id="KW-0336">GPI-anchor</keyword>
<accession>A0A9P0DCN7</accession>
<evidence type="ECO:0000256" key="7">
    <source>
        <dbReference type="ARBA" id="ARBA00023180"/>
    </source>
</evidence>
<evidence type="ECO:0000256" key="8">
    <source>
        <dbReference type="ARBA" id="ARBA00023288"/>
    </source>
</evidence>
<evidence type="ECO:0000256" key="6">
    <source>
        <dbReference type="ARBA" id="ARBA00023136"/>
    </source>
</evidence>
<feature type="transmembrane region" description="Helical" evidence="9">
    <location>
        <begin position="124"/>
        <end position="142"/>
    </location>
</feature>
<sequence length="143" mass="16043">MAQNYIVGIYVFLSLLTVGLCINCFQCNSAEDPACANLTVNDTTSRYYKPCDGNYDGKTPFCRKYVTSVIRLEDSTRIDRSCGWILDNHEKMDTCKKGDGDFLKKTVCICSKEGCNTSARSGSYLFLTIFNSIFVVVLYNIIC</sequence>
<evidence type="ECO:0008006" key="13">
    <source>
        <dbReference type="Google" id="ProtNLM"/>
    </source>
</evidence>
<reference evidence="11" key="2">
    <citation type="submission" date="2022-10" db="EMBL/GenBank/DDBJ databases">
        <authorList>
            <consortium name="ENA_rothamsted_submissions"/>
            <consortium name="culmorum"/>
            <person name="King R."/>
        </authorList>
    </citation>
    <scope>NUCLEOTIDE SEQUENCE</scope>
</reference>
<gene>
    <name evidence="11" type="ORF">PHAECO_LOCUS634</name>
</gene>
<dbReference type="PANTHER" id="PTHR33562">
    <property type="entry name" value="ATILLA, ISOFORM B-RELATED-RELATED"/>
    <property type="match status" value="1"/>
</dbReference>
<dbReference type="EMBL" id="OU896707">
    <property type="protein sequence ID" value="CAH1116033.1"/>
    <property type="molecule type" value="Genomic_DNA"/>
</dbReference>
<evidence type="ECO:0000256" key="1">
    <source>
        <dbReference type="ARBA" id="ARBA00004589"/>
    </source>
</evidence>
<dbReference type="InterPro" id="IPR050975">
    <property type="entry name" value="Sleep_regulator"/>
</dbReference>
<proteinExistence type="predicted"/>
<evidence type="ECO:0000256" key="4">
    <source>
        <dbReference type="ARBA" id="ARBA00022729"/>
    </source>
</evidence>
<feature type="chain" id="PRO_5040304037" description="Protein sleepless" evidence="10">
    <location>
        <begin position="22"/>
        <end position="143"/>
    </location>
</feature>
<protein>
    <recommendedName>
        <fullName evidence="13">Protein sleepless</fullName>
    </recommendedName>
</protein>
<feature type="signal peptide" evidence="10">
    <location>
        <begin position="1"/>
        <end position="21"/>
    </location>
</feature>
<name>A0A9P0DCN7_PHACE</name>
<keyword evidence="12" id="KW-1185">Reference proteome</keyword>
<dbReference type="GO" id="GO:0032222">
    <property type="term" value="P:regulation of synaptic transmission, cholinergic"/>
    <property type="evidence" value="ECO:0007669"/>
    <property type="project" value="InterPro"/>
</dbReference>
<evidence type="ECO:0000313" key="12">
    <source>
        <dbReference type="Proteomes" id="UP001153737"/>
    </source>
</evidence>
<reference evidence="11" key="1">
    <citation type="submission" date="2022-01" db="EMBL/GenBank/DDBJ databases">
        <authorList>
            <person name="King R."/>
        </authorList>
    </citation>
    <scope>NUCLEOTIDE SEQUENCE</scope>
</reference>
<dbReference type="Proteomes" id="UP001153737">
    <property type="component" value="Chromosome 1"/>
</dbReference>
<dbReference type="PANTHER" id="PTHR33562:SF23">
    <property type="entry name" value="PROTEIN QUIVER"/>
    <property type="match status" value="1"/>
</dbReference>
<keyword evidence="5 9" id="KW-1133">Transmembrane helix</keyword>
<keyword evidence="7" id="KW-0325">Glycoprotein</keyword>
<dbReference type="GO" id="GO:0098552">
    <property type="term" value="C:side of membrane"/>
    <property type="evidence" value="ECO:0007669"/>
    <property type="project" value="UniProtKB-KW"/>
</dbReference>
<evidence type="ECO:0000256" key="10">
    <source>
        <dbReference type="SAM" id="SignalP"/>
    </source>
</evidence>
<dbReference type="Pfam" id="PF17064">
    <property type="entry name" value="QVR"/>
    <property type="match status" value="1"/>
</dbReference>
<keyword evidence="6 9" id="KW-0472">Membrane</keyword>
<organism evidence="11 12">
    <name type="scientific">Phaedon cochleariae</name>
    <name type="common">Mustard beetle</name>
    <dbReference type="NCBI Taxonomy" id="80249"/>
    <lineage>
        <taxon>Eukaryota</taxon>
        <taxon>Metazoa</taxon>
        <taxon>Ecdysozoa</taxon>
        <taxon>Arthropoda</taxon>
        <taxon>Hexapoda</taxon>
        <taxon>Insecta</taxon>
        <taxon>Pterygota</taxon>
        <taxon>Neoptera</taxon>
        <taxon>Endopterygota</taxon>
        <taxon>Coleoptera</taxon>
        <taxon>Polyphaga</taxon>
        <taxon>Cucujiformia</taxon>
        <taxon>Chrysomeloidea</taxon>
        <taxon>Chrysomelidae</taxon>
        <taxon>Chrysomelinae</taxon>
        <taxon>Chrysomelini</taxon>
        <taxon>Phaedon</taxon>
    </lineage>
</organism>